<dbReference type="GO" id="GO:0016020">
    <property type="term" value="C:membrane"/>
    <property type="evidence" value="ECO:0007669"/>
    <property type="project" value="UniProtKB-SubCell"/>
</dbReference>
<evidence type="ECO:0000256" key="16">
    <source>
        <dbReference type="ARBA" id="ARBA00070152"/>
    </source>
</evidence>
<dbReference type="AlphaFoldDB" id="A0A6A7MUI9"/>
<dbReference type="NCBIfam" id="TIGR00229">
    <property type="entry name" value="sensory_box"/>
    <property type="match status" value="1"/>
</dbReference>
<evidence type="ECO:0000256" key="1">
    <source>
        <dbReference type="ARBA" id="ARBA00000085"/>
    </source>
</evidence>
<dbReference type="InterPro" id="IPR036890">
    <property type="entry name" value="HATPase_C_sf"/>
</dbReference>
<dbReference type="PROSITE" id="PS50112">
    <property type="entry name" value="PAS"/>
    <property type="match status" value="1"/>
</dbReference>
<name>A0A6A7MUI9_9BURK</name>
<dbReference type="Gene3D" id="3.30.565.10">
    <property type="entry name" value="Histidine kinase-like ATPase, C-terminal domain"/>
    <property type="match status" value="1"/>
</dbReference>
<dbReference type="Gene3D" id="1.10.287.130">
    <property type="match status" value="1"/>
</dbReference>
<dbReference type="CDD" id="cd17546">
    <property type="entry name" value="REC_hyHK_CKI1_RcsC-like"/>
    <property type="match status" value="1"/>
</dbReference>
<comment type="subcellular location">
    <subcellularLocation>
        <location evidence="2">Membrane</location>
    </subcellularLocation>
</comment>
<dbReference type="InterPro" id="IPR003594">
    <property type="entry name" value="HATPase_dom"/>
</dbReference>
<keyword evidence="13" id="KW-0843">Virulence</keyword>
<reference evidence="24 25" key="1">
    <citation type="submission" date="2019-10" db="EMBL/GenBank/DDBJ databases">
        <title>Two novel species isolated from a subtropical stream in China.</title>
        <authorList>
            <person name="Lu H."/>
        </authorList>
    </citation>
    <scope>NUCLEOTIDE SEQUENCE [LARGE SCALE GENOMIC DNA]</scope>
    <source>
        <strain evidence="24 25">FT29W</strain>
    </source>
</reference>
<dbReference type="Gene3D" id="3.40.50.2300">
    <property type="match status" value="2"/>
</dbReference>
<dbReference type="CDD" id="cd00082">
    <property type="entry name" value="HisKA"/>
    <property type="match status" value="1"/>
</dbReference>
<keyword evidence="10" id="KW-0067">ATP-binding</keyword>
<evidence type="ECO:0000256" key="14">
    <source>
        <dbReference type="ARBA" id="ARBA00023136"/>
    </source>
</evidence>
<dbReference type="EC" id="2.7.13.3" evidence="3"/>
<keyword evidence="25" id="KW-1185">Reference proteome</keyword>
<evidence type="ECO:0000256" key="15">
    <source>
        <dbReference type="ARBA" id="ARBA00058004"/>
    </source>
</evidence>
<evidence type="ECO:0000256" key="13">
    <source>
        <dbReference type="ARBA" id="ARBA00023026"/>
    </source>
</evidence>
<dbReference type="CDD" id="cd16922">
    <property type="entry name" value="HATPase_EvgS-ArcB-TorS-like"/>
    <property type="match status" value="1"/>
</dbReference>
<comment type="function">
    <text evidence="15">Member of the two-component regulatory system BvgS/BvgA. Phosphorylates BvgA via a four-step phosphorelay in response to environmental signals.</text>
</comment>
<protein>
    <recommendedName>
        <fullName evidence="16">Virulence sensor protein BvgS</fullName>
        <ecNumber evidence="3">2.7.13.3</ecNumber>
    </recommendedName>
</protein>
<dbReference type="PANTHER" id="PTHR45339">
    <property type="entry name" value="HYBRID SIGNAL TRANSDUCTION HISTIDINE KINASE J"/>
    <property type="match status" value="1"/>
</dbReference>
<dbReference type="SUPFAM" id="SSF55785">
    <property type="entry name" value="PYP-like sensor domain (PAS domain)"/>
    <property type="match status" value="1"/>
</dbReference>
<evidence type="ECO:0000256" key="11">
    <source>
        <dbReference type="ARBA" id="ARBA00022989"/>
    </source>
</evidence>
<dbReference type="Pfam" id="PF00512">
    <property type="entry name" value="HisKA"/>
    <property type="match status" value="1"/>
</dbReference>
<dbReference type="FunFam" id="1.10.287.130:FF:000004">
    <property type="entry name" value="Ethylene receptor 1"/>
    <property type="match status" value="1"/>
</dbReference>
<evidence type="ECO:0000256" key="12">
    <source>
        <dbReference type="ARBA" id="ARBA00023012"/>
    </source>
</evidence>
<dbReference type="PRINTS" id="PR00344">
    <property type="entry name" value="BCTRLSENSOR"/>
</dbReference>
<dbReference type="EMBL" id="WHUG01000001">
    <property type="protein sequence ID" value="MQA36796.1"/>
    <property type="molecule type" value="Genomic_DNA"/>
</dbReference>
<dbReference type="GO" id="GO:0005524">
    <property type="term" value="F:ATP binding"/>
    <property type="evidence" value="ECO:0007669"/>
    <property type="project" value="UniProtKB-KW"/>
</dbReference>
<feature type="transmembrane region" description="Helical" evidence="19">
    <location>
        <begin position="16"/>
        <end position="39"/>
    </location>
</feature>
<feature type="domain" description="Response regulatory" evidence="21">
    <location>
        <begin position="761"/>
        <end position="876"/>
    </location>
</feature>
<comment type="catalytic activity">
    <reaction evidence="1">
        <text>ATP + protein L-histidine = ADP + protein N-phospho-L-histidine.</text>
        <dbReference type="EC" id="2.7.13.3"/>
    </reaction>
</comment>
<feature type="modified residue" description="4-aspartylphosphate" evidence="17">
    <location>
        <position position="811"/>
    </location>
</feature>
<evidence type="ECO:0000256" key="4">
    <source>
        <dbReference type="ARBA" id="ARBA00022553"/>
    </source>
</evidence>
<evidence type="ECO:0000313" key="25">
    <source>
        <dbReference type="Proteomes" id="UP000440498"/>
    </source>
</evidence>
<dbReference type="InterPro" id="IPR001610">
    <property type="entry name" value="PAC"/>
</dbReference>
<evidence type="ECO:0000313" key="24">
    <source>
        <dbReference type="EMBL" id="MQA36796.1"/>
    </source>
</evidence>
<evidence type="ECO:0000259" key="23">
    <source>
        <dbReference type="PROSITE" id="PS50113"/>
    </source>
</evidence>
<feature type="modified residue" description="4-aspartylphosphate" evidence="17">
    <location>
        <position position="949"/>
    </location>
</feature>
<dbReference type="PROSITE" id="PS50109">
    <property type="entry name" value="HIS_KIN"/>
    <property type="match status" value="1"/>
</dbReference>
<feature type="coiled-coil region" evidence="18">
    <location>
        <begin position="339"/>
        <end position="366"/>
    </location>
</feature>
<dbReference type="RefSeq" id="WP_152836166.1">
    <property type="nucleotide sequence ID" value="NZ_WHUG01000001.1"/>
</dbReference>
<accession>A0A6A7MUI9</accession>
<dbReference type="InterPro" id="IPR004358">
    <property type="entry name" value="Sig_transdc_His_kin-like_C"/>
</dbReference>
<dbReference type="Pfam" id="PF00072">
    <property type="entry name" value="Response_reg"/>
    <property type="match status" value="2"/>
</dbReference>
<evidence type="ECO:0000256" key="7">
    <source>
        <dbReference type="ARBA" id="ARBA00022729"/>
    </source>
</evidence>
<evidence type="ECO:0000256" key="19">
    <source>
        <dbReference type="SAM" id="Phobius"/>
    </source>
</evidence>
<dbReference type="SMART" id="SM00388">
    <property type="entry name" value="HisKA"/>
    <property type="match status" value="1"/>
</dbReference>
<keyword evidence="4 17" id="KW-0597">Phosphoprotein</keyword>
<dbReference type="SUPFAM" id="SSF52172">
    <property type="entry name" value="CheY-like"/>
    <property type="match status" value="2"/>
</dbReference>
<evidence type="ECO:0000256" key="17">
    <source>
        <dbReference type="PROSITE-ProRule" id="PRU00169"/>
    </source>
</evidence>
<dbReference type="CDD" id="cd00156">
    <property type="entry name" value="REC"/>
    <property type="match status" value="1"/>
</dbReference>
<keyword evidence="14 19" id="KW-0472">Membrane</keyword>
<organism evidence="24 25">
    <name type="scientific">Rugamonas aquatica</name>
    <dbReference type="NCBI Taxonomy" id="2743357"/>
    <lineage>
        <taxon>Bacteria</taxon>
        <taxon>Pseudomonadati</taxon>
        <taxon>Pseudomonadota</taxon>
        <taxon>Betaproteobacteria</taxon>
        <taxon>Burkholderiales</taxon>
        <taxon>Oxalobacteraceae</taxon>
        <taxon>Telluria group</taxon>
        <taxon>Rugamonas</taxon>
    </lineage>
</organism>
<keyword evidence="9" id="KW-0418">Kinase</keyword>
<dbReference type="CDD" id="cd18774">
    <property type="entry name" value="PDC2_HK_sensor"/>
    <property type="match status" value="1"/>
</dbReference>
<evidence type="ECO:0000256" key="9">
    <source>
        <dbReference type="ARBA" id="ARBA00022777"/>
    </source>
</evidence>
<dbReference type="InterPro" id="IPR000014">
    <property type="entry name" value="PAS"/>
</dbReference>
<evidence type="ECO:0000259" key="20">
    <source>
        <dbReference type="PROSITE" id="PS50109"/>
    </source>
</evidence>
<dbReference type="InterPro" id="IPR000700">
    <property type="entry name" value="PAS-assoc_C"/>
</dbReference>
<dbReference type="CDD" id="cd00130">
    <property type="entry name" value="PAS"/>
    <property type="match status" value="1"/>
</dbReference>
<evidence type="ECO:0000259" key="22">
    <source>
        <dbReference type="PROSITE" id="PS50112"/>
    </source>
</evidence>
<keyword evidence="12" id="KW-0902">Two-component regulatory system</keyword>
<evidence type="ECO:0000256" key="8">
    <source>
        <dbReference type="ARBA" id="ARBA00022741"/>
    </source>
</evidence>
<dbReference type="Pfam" id="PF13426">
    <property type="entry name" value="PAS_9"/>
    <property type="match status" value="1"/>
</dbReference>
<dbReference type="InterPro" id="IPR003661">
    <property type="entry name" value="HisK_dim/P_dom"/>
</dbReference>
<dbReference type="PROSITE" id="PS50113">
    <property type="entry name" value="PAC"/>
    <property type="match status" value="1"/>
</dbReference>
<keyword evidence="11 19" id="KW-1133">Transmembrane helix</keyword>
<dbReference type="PROSITE" id="PS50110">
    <property type="entry name" value="RESPONSE_REGULATORY"/>
    <property type="match status" value="2"/>
</dbReference>
<dbReference type="FunFam" id="3.30.565.10:FF:000010">
    <property type="entry name" value="Sensor histidine kinase RcsC"/>
    <property type="match status" value="1"/>
</dbReference>
<dbReference type="SMART" id="SM00448">
    <property type="entry name" value="REC"/>
    <property type="match status" value="2"/>
</dbReference>
<dbReference type="Pfam" id="PF02518">
    <property type="entry name" value="HATPase_c"/>
    <property type="match status" value="1"/>
</dbReference>
<dbReference type="SMART" id="SM00091">
    <property type="entry name" value="PAS"/>
    <property type="match status" value="1"/>
</dbReference>
<dbReference type="SMART" id="SM00086">
    <property type="entry name" value="PAC"/>
    <property type="match status" value="1"/>
</dbReference>
<feature type="domain" description="Histidine kinase" evidence="20">
    <location>
        <begin position="527"/>
        <end position="747"/>
    </location>
</feature>
<feature type="transmembrane region" description="Helical" evidence="19">
    <location>
        <begin position="284"/>
        <end position="304"/>
    </location>
</feature>
<feature type="domain" description="Response regulatory" evidence="21">
    <location>
        <begin position="899"/>
        <end position="1015"/>
    </location>
</feature>
<dbReference type="PANTHER" id="PTHR45339:SF1">
    <property type="entry name" value="HYBRID SIGNAL TRANSDUCTION HISTIDINE KINASE J"/>
    <property type="match status" value="1"/>
</dbReference>
<evidence type="ECO:0000256" key="6">
    <source>
        <dbReference type="ARBA" id="ARBA00022692"/>
    </source>
</evidence>
<evidence type="ECO:0000256" key="18">
    <source>
        <dbReference type="SAM" id="Coils"/>
    </source>
</evidence>
<evidence type="ECO:0000256" key="10">
    <source>
        <dbReference type="ARBA" id="ARBA00022840"/>
    </source>
</evidence>
<keyword evidence="5" id="KW-0808">Transferase</keyword>
<dbReference type="Gene3D" id="3.30.450.20">
    <property type="entry name" value="PAS domain"/>
    <property type="match status" value="3"/>
</dbReference>
<dbReference type="SUPFAM" id="SSF55874">
    <property type="entry name" value="ATPase domain of HSP90 chaperone/DNA topoisomerase II/histidine kinase"/>
    <property type="match status" value="1"/>
</dbReference>
<feature type="coiled-coil region" evidence="18">
    <location>
        <begin position="493"/>
        <end position="520"/>
    </location>
</feature>
<keyword evidence="7" id="KW-0732">Signal</keyword>
<dbReference type="SMART" id="SM00387">
    <property type="entry name" value="HATPase_c"/>
    <property type="match status" value="1"/>
</dbReference>
<evidence type="ECO:0000256" key="2">
    <source>
        <dbReference type="ARBA" id="ARBA00004370"/>
    </source>
</evidence>
<keyword evidence="18" id="KW-0175">Coiled coil</keyword>
<feature type="domain" description="PAC" evidence="23">
    <location>
        <begin position="459"/>
        <end position="509"/>
    </location>
</feature>
<dbReference type="GO" id="GO:0000155">
    <property type="term" value="F:phosphorelay sensor kinase activity"/>
    <property type="evidence" value="ECO:0007669"/>
    <property type="project" value="InterPro"/>
</dbReference>
<proteinExistence type="predicted"/>
<evidence type="ECO:0000256" key="5">
    <source>
        <dbReference type="ARBA" id="ARBA00022679"/>
    </source>
</evidence>
<feature type="domain" description="PAS" evidence="22">
    <location>
        <begin position="381"/>
        <end position="451"/>
    </location>
</feature>
<keyword evidence="6 19" id="KW-0812">Transmembrane</keyword>
<dbReference type="InterPro" id="IPR001789">
    <property type="entry name" value="Sig_transdc_resp-reg_receiver"/>
</dbReference>
<dbReference type="CDD" id="cd18773">
    <property type="entry name" value="PDC1_HK_sensor"/>
    <property type="match status" value="1"/>
</dbReference>
<dbReference type="InterPro" id="IPR011006">
    <property type="entry name" value="CheY-like_superfamily"/>
</dbReference>
<dbReference type="SUPFAM" id="SSF47384">
    <property type="entry name" value="Homodimeric domain of signal transducing histidine kinase"/>
    <property type="match status" value="1"/>
</dbReference>
<comment type="caution">
    <text evidence="24">The sequence shown here is derived from an EMBL/GenBank/DDBJ whole genome shotgun (WGS) entry which is preliminary data.</text>
</comment>
<keyword evidence="8" id="KW-0547">Nucleotide-binding</keyword>
<sequence length="1020" mass="110721">MKPAAHRPLPSIRAQIYTLVWACALPAIVGFVLLANNFYEHEREQIQLESLITARALIQAVDRDLNTGITMALALANSPSLDNNDLAAFHTLASKALRPEFPGFNFVLSDRDSVQLLNTVRPFGAPMPDPGSRERIRKVFDTGRTVISDVFIGGALKRPLVAVHVPVLRNGKVVYCLSVAFVPERLGMVLREQRLPVDRVAGIFDSQGVIVARTREPEKYVGKRGSPSLLAKMNSSGEAAIETSTLEGTPVYSMYSHSTMSGWAVVIGVPRSTVLAEMASSIRWITLVVACLLGLGLASAWYFARRIGHSVRALSYAASALGKDTDLRLDRVRPAFREADDAIHTLQAVESELQRYRHRLESVIEERTLQLQWAQREASDRELRTRTVMDNVGDGIITINAEGVIESFNRAACGIFGYTPEEAIGANIMCMMPESMRGAHHAGMARYLSGGAPTVVGKNNVELQGLRKDGTTFVLELSIRALFVDGHHLFVGIVRDVTERKRAERELRQAMEQAQIASAAKDVFVANMSHELRTPMNAVLGMAHLLNTTGLSPEQGRYLEMIRASGQSLLGILNDILDFSKMSAGKIEVHPVRFLLDDVLHSLASIMSVSVGEKNLELCLGVELDVPRVLVGDALRLQQILVNLTGNAIKFTEQGEVSVLVERAGGEGAVLLRFTVRDTGIGMSEEQLARLFSPFTQADLSTTRRFGGTGLGLTISKGLIELLGGAIEVSSTAGLGSAFTFTLPMKQGDATEAPKPAHRRHLLVVDDNPTSRSYLGKTIQAWGWTCDIVATGTEALALLRSGRAYDAALVDWQMPDMDGPATMRAVQQESGTPVICMVNAYGRSKLVQDMEAVSAPVFLTKPVTASSLYDAVQTALARRHGDAAAGPATPGPKVLLGVRVLLVEDNPINQQVAKGILEQAGAQVAVAENGEEALKLLRDGLQCDLVLMDVQMPVMDGFTATRAIRDELRMTLPVIAMTAGVMESEREQCIAAGMDDFIGKPVDVEQMFATIAKHLRWVAA</sequence>
<evidence type="ECO:0000259" key="21">
    <source>
        <dbReference type="PROSITE" id="PS50110"/>
    </source>
</evidence>
<dbReference type="InterPro" id="IPR036097">
    <property type="entry name" value="HisK_dim/P_sf"/>
</dbReference>
<dbReference type="InterPro" id="IPR005467">
    <property type="entry name" value="His_kinase_dom"/>
</dbReference>
<dbReference type="InterPro" id="IPR035965">
    <property type="entry name" value="PAS-like_dom_sf"/>
</dbReference>
<dbReference type="Proteomes" id="UP000440498">
    <property type="component" value="Unassembled WGS sequence"/>
</dbReference>
<evidence type="ECO:0000256" key="3">
    <source>
        <dbReference type="ARBA" id="ARBA00012438"/>
    </source>
</evidence>
<gene>
    <name evidence="24" type="ORF">GEV02_01430</name>
</gene>